<feature type="domain" description="Tubulin-folding cofactor D ARM repeats" evidence="4">
    <location>
        <begin position="316"/>
        <end position="529"/>
    </location>
</feature>
<proteinExistence type="predicted"/>
<dbReference type="SUPFAM" id="SSF48371">
    <property type="entry name" value="ARM repeat"/>
    <property type="match status" value="1"/>
</dbReference>
<feature type="domain" description="Tubulin-folding cofactor D C-terminal" evidence="3">
    <location>
        <begin position="886"/>
        <end position="1081"/>
    </location>
</feature>
<accession>A0A9P5NXK7</accession>
<dbReference type="Pfam" id="PF12612">
    <property type="entry name" value="TFCD_C"/>
    <property type="match status" value="1"/>
</dbReference>
<dbReference type="InterPro" id="IPR022577">
    <property type="entry name" value="TBCD_C"/>
</dbReference>
<dbReference type="InterPro" id="IPR011989">
    <property type="entry name" value="ARM-like"/>
</dbReference>
<sequence>MEDKVSERKFYGTYERLNELKKMQDVLLSFDLHATSTEEEQELESSTFQRFSTEASTFLSINYLDEYQEQSYLMDPYLENLVAPVVGKFKSYVKTCLASPTEQGNVWRADRVASMLYRYVKFRGYKTIIRFFPHEISDLSIALEFTQIPNSIMQDRWHWAVRYVMLLWLYIICLIPFDLSQFDEADNKGHTARTLETAAKSFLGTAGLEREAAALLLSRLYIRKDTVLGFHDFAEEAYTFLKNDNTNPFKAIGLLHVLCEVMKSGSVDQVQDELPTLLSISRVVQQSTYSKNNVIRKFRTKLISRIGLRLLPTSSRNTKRKARTLSADDALDTEDGIQEDIDVPSEIEDILEQIFAMLQDSDTIVRWSAAKGVARIAQRLPKDFCSQVLETVMGLFEIHSAAAASIYDLPAVAEATWHGACLACAEMARRSLVEPEHLPQLIGWLSKALYFDLRKGAHSIGSNVRDSAAYVLWALARTQNKSALIPHATNLAQRLTAVALYDREVHIRRAASAAFQEHVGRTSLFPHGIDVLGKTDFYAVSIRKHAFLVAAPQVAVHPEYRNFLFDHILDVVLRHWDQSMRELGSQSLRLICSHDLDVLAPRAMEKYVPLLESLDTSDVHGALLGLREIAIAYKEKGGAPAALEENLRSIFRHLNYVNNSDLTTTRNDLVASAACHLIGNSITVTEINLGACSSVPSWKKIVEIGLKHRSATVQEAAADAMSTISNLTDLTPQCLIPISMTFKLIPELKSGSPIMQQSLARLLGVINYKTHLKILPEAIKYLLDSVKPTSKTSIETRRICFQAVPSILSLISPKIKVLSSNEVNSLVDALLGGLDDYTIDERGDVGSWVRIACMQGLTTVSELFFGIAQSIPDFESYFPPQKYWAIAAGLLKQGVERLDNVRQTAGSCFMRLLNESLPDVNGADQWSLPALPLLKQLFINTPDQPGWNDGSWLFPRVIRLLEVPEYRKHVLAGIVISIGSKTDSTRKPVSSSLVEFAQELPVIHGADSAYSLLELVNDLIGHAKSNMTSNAIVVPVFQTFTVLLEADVLRHLSDEASGMQSLKTLAQISSRNVTKLKSVQRIHECMKIVVNLFTFKQIRDEKISLLIDFLGHPFPKVRSETAEYIYVVLQSADIEFETDAIEDILLETEWSAIDREAAQAAADEVVKLFEA</sequence>
<comment type="caution">
    <text evidence="5">The sequence shown here is derived from an EMBL/GenBank/DDBJ whole genome shotgun (WGS) entry which is preliminary data.</text>
</comment>
<evidence type="ECO:0000313" key="5">
    <source>
        <dbReference type="EMBL" id="KAF8908871.1"/>
    </source>
</evidence>
<dbReference type="GO" id="GO:0007023">
    <property type="term" value="P:post-chaperonin tubulin folding pathway"/>
    <property type="evidence" value="ECO:0007669"/>
    <property type="project" value="InterPro"/>
</dbReference>
<dbReference type="GO" id="GO:0005096">
    <property type="term" value="F:GTPase activator activity"/>
    <property type="evidence" value="ECO:0007669"/>
    <property type="project" value="InterPro"/>
</dbReference>
<dbReference type="Pfam" id="PF25767">
    <property type="entry name" value="ARM_TBCD_2nd"/>
    <property type="match status" value="1"/>
</dbReference>
<dbReference type="InterPro" id="IPR033162">
    <property type="entry name" value="TBCD"/>
</dbReference>
<dbReference type="OrthoDB" id="1735853at2759"/>
<evidence type="ECO:0000259" key="4">
    <source>
        <dbReference type="Pfam" id="PF25767"/>
    </source>
</evidence>
<dbReference type="InterPro" id="IPR058033">
    <property type="entry name" value="ARM_TBCD_2nd"/>
</dbReference>
<dbReference type="PROSITE" id="PS50077">
    <property type="entry name" value="HEAT_REPEAT"/>
    <property type="match status" value="1"/>
</dbReference>
<dbReference type="EMBL" id="JADNYJ010000010">
    <property type="protein sequence ID" value="KAF8908871.1"/>
    <property type="molecule type" value="Genomic_DNA"/>
</dbReference>
<dbReference type="AlphaFoldDB" id="A0A9P5NXK7"/>
<dbReference type="Proteomes" id="UP000724874">
    <property type="component" value="Unassembled WGS sequence"/>
</dbReference>
<reference evidence="5" key="1">
    <citation type="submission" date="2020-11" db="EMBL/GenBank/DDBJ databases">
        <authorList>
            <consortium name="DOE Joint Genome Institute"/>
            <person name="Ahrendt S."/>
            <person name="Riley R."/>
            <person name="Andreopoulos W."/>
            <person name="LaButti K."/>
            <person name="Pangilinan J."/>
            <person name="Ruiz-duenas F.J."/>
            <person name="Barrasa J.M."/>
            <person name="Sanchez-Garcia M."/>
            <person name="Camarero S."/>
            <person name="Miyauchi S."/>
            <person name="Serrano A."/>
            <person name="Linde D."/>
            <person name="Babiker R."/>
            <person name="Drula E."/>
            <person name="Ayuso-Fernandez I."/>
            <person name="Pacheco R."/>
            <person name="Padilla G."/>
            <person name="Ferreira P."/>
            <person name="Barriuso J."/>
            <person name="Kellner H."/>
            <person name="Castanera R."/>
            <person name="Alfaro M."/>
            <person name="Ramirez L."/>
            <person name="Pisabarro A.G."/>
            <person name="Kuo A."/>
            <person name="Tritt A."/>
            <person name="Lipzen A."/>
            <person name="He G."/>
            <person name="Yan M."/>
            <person name="Ng V."/>
            <person name="Cullen D."/>
            <person name="Martin F."/>
            <person name="Rosso M.-N."/>
            <person name="Henrissat B."/>
            <person name="Hibbett D."/>
            <person name="Martinez A.T."/>
            <person name="Grigoriev I.V."/>
        </authorList>
    </citation>
    <scope>NUCLEOTIDE SEQUENCE</scope>
    <source>
        <strain evidence="5">AH 44721</strain>
    </source>
</reference>
<feature type="repeat" description="HEAT" evidence="2">
    <location>
        <begin position="350"/>
        <end position="387"/>
    </location>
</feature>
<keyword evidence="6" id="KW-1185">Reference proteome</keyword>
<keyword evidence="1" id="KW-0143">Chaperone</keyword>
<dbReference type="PANTHER" id="PTHR12658:SF0">
    <property type="entry name" value="TUBULIN-SPECIFIC CHAPERONE D"/>
    <property type="match status" value="1"/>
</dbReference>
<dbReference type="Gene3D" id="1.25.10.10">
    <property type="entry name" value="Leucine-rich Repeat Variant"/>
    <property type="match status" value="2"/>
</dbReference>
<dbReference type="InterPro" id="IPR021133">
    <property type="entry name" value="HEAT_type_2"/>
</dbReference>
<protein>
    <submittedName>
        <fullName evidence="5">TBCD protein</fullName>
    </submittedName>
</protein>
<dbReference type="Pfam" id="PF23579">
    <property type="entry name" value="ARM_TBCD"/>
    <property type="match status" value="1"/>
</dbReference>
<dbReference type="InterPro" id="IPR016024">
    <property type="entry name" value="ARM-type_fold"/>
</dbReference>
<organism evidence="5 6">
    <name type="scientific">Gymnopilus junonius</name>
    <name type="common">Spectacular rustgill mushroom</name>
    <name type="synonym">Gymnopilus spectabilis subsp. junonius</name>
    <dbReference type="NCBI Taxonomy" id="109634"/>
    <lineage>
        <taxon>Eukaryota</taxon>
        <taxon>Fungi</taxon>
        <taxon>Dikarya</taxon>
        <taxon>Basidiomycota</taxon>
        <taxon>Agaricomycotina</taxon>
        <taxon>Agaricomycetes</taxon>
        <taxon>Agaricomycetidae</taxon>
        <taxon>Agaricales</taxon>
        <taxon>Agaricineae</taxon>
        <taxon>Hymenogastraceae</taxon>
        <taxon>Gymnopilus</taxon>
    </lineage>
</organism>
<gene>
    <name evidence="5" type="ORF">CPB84DRAFT_1813146</name>
</gene>
<evidence type="ECO:0000256" key="1">
    <source>
        <dbReference type="ARBA" id="ARBA00023186"/>
    </source>
</evidence>
<dbReference type="GO" id="GO:0048487">
    <property type="term" value="F:beta-tubulin binding"/>
    <property type="evidence" value="ECO:0007669"/>
    <property type="project" value="InterPro"/>
</dbReference>
<evidence type="ECO:0000259" key="3">
    <source>
        <dbReference type="Pfam" id="PF12612"/>
    </source>
</evidence>
<dbReference type="PANTHER" id="PTHR12658">
    <property type="entry name" value="BETA-TUBULIN COFACTOR D"/>
    <property type="match status" value="1"/>
</dbReference>
<name>A0A9P5NXK7_GYMJU</name>
<dbReference type="GO" id="GO:0000226">
    <property type="term" value="P:microtubule cytoskeleton organization"/>
    <property type="evidence" value="ECO:0007669"/>
    <property type="project" value="TreeGrafter"/>
</dbReference>
<evidence type="ECO:0000256" key="2">
    <source>
        <dbReference type="PROSITE-ProRule" id="PRU00103"/>
    </source>
</evidence>
<evidence type="ECO:0000313" key="6">
    <source>
        <dbReference type="Proteomes" id="UP000724874"/>
    </source>
</evidence>
<dbReference type="GO" id="GO:0007021">
    <property type="term" value="P:tubulin complex assembly"/>
    <property type="evidence" value="ECO:0007669"/>
    <property type="project" value="InterPro"/>
</dbReference>